<keyword evidence="1" id="KW-1133">Transmembrane helix</keyword>
<keyword evidence="1" id="KW-0472">Membrane</keyword>
<dbReference type="EMBL" id="VYZN01000017">
    <property type="protein sequence ID" value="KAE9538168.1"/>
    <property type="molecule type" value="Genomic_DNA"/>
</dbReference>
<evidence type="ECO:0000313" key="2">
    <source>
        <dbReference type="EMBL" id="KAE9538168.1"/>
    </source>
</evidence>
<gene>
    <name evidence="2" type="ORF">AGLY_006140</name>
</gene>
<evidence type="ECO:0000313" key="3">
    <source>
        <dbReference type="Proteomes" id="UP000475862"/>
    </source>
</evidence>
<sequence length="234" mass="27480">ADREDWNIIIFGQGQNTVTVDGNWKFRCDIITYKTRVIAVIDQGIKYYILRKLHLSRLPMQKNITILGVASVGLPHHRANRRTSTFLLVIIIFRYILTYLNYSNLKIKNLERSDLHFKSRNTVQSNLAVVSCHVSYFSTIIADTSSILYTHFKFMVYEILNYGVRTKYNSPNICFTLNKNLHTHITIFYTCDFSMRFANHLRINFKDKYLLISLAHKFRSEGAYRSVRPHSRLT</sequence>
<dbReference type="Proteomes" id="UP000475862">
    <property type="component" value="Unassembled WGS sequence"/>
</dbReference>
<keyword evidence="1" id="KW-0812">Transmembrane</keyword>
<reference evidence="2 3" key="1">
    <citation type="submission" date="2019-08" db="EMBL/GenBank/DDBJ databases">
        <title>The genome of the soybean aphid Biotype 1, its phylome, world population structure and adaptation to the North American continent.</title>
        <authorList>
            <person name="Giordano R."/>
            <person name="Donthu R.K."/>
            <person name="Hernandez A.G."/>
            <person name="Wright C.L."/>
            <person name="Zimin A.V."/>
        </authorList>
    </citation>
    <scope>NUCLEOTIDE SEQUENCE [LARGE SCALE GENOMIC DNA]</scope>
    <source>
        <tissue evidence="2">Whole aphids</tissue>
    </source>
</reference>
<feature type="non-terminal residue" evidence="2">
    <location>
        <position position="1"/>
    </location>
</feature>
<keyword evidence="3" id="KW-1185">Reference proteome</keyword>
<evidence type="ECO:0000256" key="1">
    <source>
        <dbReference type="SAM" id="Phobius"/>
    </source>
</evidence>
<name>A0A6G0TSV9_APHGL</name>
<organism evidence="2 3">
    <name type="scientific">Aphis glycines</name>
    <name type="common">Soybean aphid</name>
    <dbReference type="NCBI Taxonomy" id="307491"/>
    <lineage>
        <taxon>Eukaryota</taxon>
        <taxon>Metazoa</taxon>
        <taxon>Ecdysozoa</taxon>
        <taxon>Arthropoda</taxon>
        <taxon>Hexapoda</taxon>
        <taxon>Insecta</taxon>
        <taxon>Pterygota</taxon>
        <taxon>Neoptera</taxon>
        <taxon>Paraneoptera</taxon>
        <taxon>Hemiptera</taxon>
        <taxon>Sternorrhyncha</taxon>
        <taxon>Aphidomorpha</taxon>
        <taxon>Aphidoidea</taxon>
        <taxon>Aphididae</taxon>
        <taxon>Aphidini</taxon>
        <taxon>Aphis</taxon>
        <taxon>Aphis</taxon>
    </lineage>
</organism>
<feature type="transmembrane region" description="Helical" evidence="1">
    <location>
        <begin position="85"/>
        <end position="102"/>
    </location>
</feature>
<dbReference type="AlphaFoldDB" id="A0A6G0TSV9"/>
<comment type="caution">
    <text evidence="2">The sequence shown here is derived from an EMBL/GenBank/DDBJ whole genome shotgun (WGS) entry which is preliminary data.</text>
</comment>
<accession>A0A6G0TSV9</accession>
<protein>
    <submittedName>
        <fullName evidence="2">Uncharacterized protein</fullName>
    </submittedName>
</protein>
<proteinExistence type="predicted"/>